<dbReference type="Proteomes" id="UP001284771">
    <property type="component" value="Unassembled WGS sequence"/>
</dbReference>
<evidence type="ECO:0000313" key="1">
    <source>
        <dbReference type="EMBL" id="MDW8515107.1"/>
    </source>
</evidence>
<keyword evidence="2" id="KW-1185">Reference proteome</keyword>
<evidence type="ECO:0000313" key="2">
    <source>
        <dbReference type="Proteomes" id="UP001284771"/>
    </source>
</evidence>
<protein>
    <recommendedName>
        <fullName evidence="3">Phage protein</fullName>
    </recommendedName>
</protein>
<dbReference type="EMBL" id="JAWUZT010000005">
    <property type="protein sequence ID" value="MDW8515107.1"/>
    <property type="molecule type" value="Genomic_DNA"/>
</dbReference>
<accession>A0ABU4J283</accession>
<name>A0ABU4J283_9BACI</name>
<reference evidence="2" key="1">
    <citation type="submission" date="2023-07" db="EMBL/GenBank/DDBJ databases">
        <title>Draft genomic sequences of Priestia flexa CCM isolated from the soil of an abandoned mine contaminated by free cyanide in the high Andean zone of Tacna, Peru.</title>
        <authorList>
            <person name="Caceda Quiroz C.J."/>
            <person name="Maraza Chooque G.J."/>
            <person name="Fora Quispe G.L."/>
            <person name="Carpio Mamani M."/>
        </authorList>
    </citation>
    <scope>NUCLEOTIDE SEQUENCE [LARGE SCALE GENOMIC DNA]</scope>
    <source>
        <strain evidence="2">CCM</strain>
    </source>
</reference>
<comment type="caution">
    <text evidence="1">The sequence shown here is derived from an EMBL/GenBank/DDBJ whole genome shotgun (WGS) entry which is preliminary data.</text>
</comment>
<dbReference type="RefSeq" id="WP_318757199.1">
    <property type="nucleotide sequence ID" value="NZ_JAWUZT010000005.1"/>
</dbReference>
<sequence length="136" mass="15254">MSKIPNSVKVAGVDYQVVRNKEYVQIGSNKNYRGMCDSNLGVIELVAGLGESVEEQVFAHELVHVMLDQAGYDEHDEDMVNRLGIVLHQVLKDNELYFGEKQEEDRYAEIIQGKIDIKRADGHTIVTAGSFEGEVE</sequence>
<evidence type="ECO:0008006" key="3">
    <source>
        <dbReference type="Google" id="ProtNLM"/>
    </source>
</evidence>
<organism evidence="1 2">
    <name type="scientific">Priestia flexa</name>
    <dbReference type="NCBI Taxonomy" id="86664"/>
    <lineage>
        <taxon>Bacteria</taxon>
        <taxon>Bacillati</taxon>
        <taxon>Bacillota</taxon>
        <taxon>Bacilli</taxon>
        <taxon>Bacillales</taxon>
        <taxon>Bacillaceae</taxon>
        <taxon>Priestia</taxon>
    </lineage>
</organism>
<gene>
    <name evidence="1" type="ORF">RIB56_03100</name>
</gene>
<proteinExistence type="predicted"/>